<evidence type="ECO:0000256" key="6">
    <source>
        <dbReference type="ARBA" id="ARBA00048785"/>
    </source>
</evidence>
<evidence type="ECO:0000256" key="5">
    <source>
        <dbReference type="ARBA" id="ARBA00022679"/>
    </source>
</evidence>
<dbReference type="EC" id="2.5.1.78" evidence="3 7"/>
<dbReference type="Proteomes" id="UP000184041">
    <property type="component" value="Unassembled WGS sequence"/>
</dbReference>
<comment type="pathway">
    <text evidence="1 7">Cofactor biosynthesis; riboflavin biosynthesis; riboflavin from 2-hydroxy-3-oxobutyl phosphate and 5-amino-6-(D-ribitylamino)uracil: step 1/2.</text>
</comment>
<keyword evidence="9" id="KW-1185">Reference proteome</keyword>
<dbReference type="CDD" id="cd09209">
    <property type="entry name" value="Lumazine_synthase-I"/>
    <property type="match status" value="1"/>
</dbReference>
<proteinExistence type="inferred from homology"/>
<dbReference type="GO" id="GO:0009231">
    <property type="term" value="P:riboflavin biosynthetic process"/>
    <property type="evidence" value="ECO:0007669"/>
    <property type="project" value="UniProtKB-UniRule"/>
</dbReference>
<dbReference type="PANTHER" id="PTHR21058:SF0">
    <property type="entry name" value="6,7-DIMETHYL-8-RIBITYLLUMAZINE SYNTHASE"/>
    <property type="match status" value="1"/>
</dbReference>
<dbReference type="SUPFAM" id="SSF52121">
    <property type="entry name" value="Lumazine synthase"/>
    <property type="match status" value="1"/>
</dbReference>
<dbReference type="Gene3D" id="3.40.50.960">
    <property type="entry name" value="Lumazine/riboflavin synthase"/>
    <property type="match status" value="1"/>
</dbReference>
<feature type="binding site" evidence="7">
    <location>
        <position position="25"/>
    </location>
    <ligand>
        <name>5-amino-6-(D-ribitylamino)uracil</name>
        <dbReference type="ChEBI" id="CHEBI:15934"/>
    </ligand>
</feature>
<dbReference type="GO" id="GO:0009349">
    <property type="term" value="C:riboflavin synthase complex"/>
    <property type="evidence" value="ECO:0007669"/>
    <property type="project" value="UniProtKB-UniRule"/>
</dbReference>
<evidence type="ECO:0000256" key="2">
    <source>
        <dbReference type="ARBA" id="ARBA00007424"/>
    </source>
</evidence>
<comment type="function">
    <text evidence="7">Catalyzes the formation of 6,7-dimethyl-8-ribityllumazine by condensation of 5-amino-6-(D-ribitylamino)uracil with 3,4-dihydroxy-2-butanone 4-phosphate. This is the penultimate step in the biosynthesis of riboflavin.</text>
</comment>
<dbReference type="GO" id="GO:0000906">
    <property type="term" value="F:6,7-dimethyl-8-ribityllumazine synthase activity"/>
    <property type="evidence" value="ECO:0007669"/>
    <property type="project" value="UniProtKB-UniRule"/>
</dbReference>
<dbReference type="InterPro" id="IPR002180">
    <property type="entry name" value="LS/RS"/>
</dbReference>
<keyword evidence="4 7" id="KW-0686">Riboflavin biosynthesis</keyword>
<organism evidence="8 9">
    <name type="scientific">Fodinibius roseus</name>
    <dbReference type="NCBI Taxonomy" id="1194090"/>
    <lineage>
        <taxon>Bacteria</taxon>
        <taxon>Pseudomonadati</taxon>
        <taxon>Balneolota</taxon>
        <taxon>Balneolia</taxon>
        <taxon>Balneolales</taxon>
        <taxon>Balneolaceae</taxon>
        <taxon>Fodinibius</taxon>
    </lineage>
</organism>
<feature type="binding site" evidence="7">
    <location>
        <position position="114"/>
    </location>
    <ligand>
        <name>5-amino-6-(D-ribitylamino)uracil</name>
        <dbReference type="ChEBI" id="CHEBI:15934"/>
    </ligand>
</feature>
<reference evidence="8 9" key="1">
    <citation type="submission" date="2016-11" db="EMBL/GenBank/DDBJ databases">
        <authorList>
            <person name="Jaros S."/>
            <person name="Januszkiewicz K."/>
            <person name="Wedrychowicz H."/>
        </authorList>
    </citation>
    <scope>NUCLEOTIDE SEQUENCE [LARGE SCALE GENOMIC DNA]</scope>
    <source>
        <strain evidence="8 9">DSM 21986</strain>
    </source>
</reference>
<evidence type="ECO:0000256" key="7">
    <source>
        <dbReference type="HAMAP-Rule" id="MF_00178"/>
    </source>
</evidence>
<gene>
    <name evidence="7" type="primary">ribH</name>
    <name evidence="8" type="ORF">SAMN05443144_103175</name>
</gene>
<evidence type="ECO:0000256" key="4">
    <source>
        <dbReference type="ARBA" id="ARBA00022619"/>
    </source>
</evidence>
<dbReference type="Pfam" id="PF00885">
    <property type="entry name" value="DMRL_synthase"/>
    <property type="match status" value="1"/>
</dbReference>
<feature type="binding site" evidence="7">
    <location>
        <begin position="86"/>
        <end position="87"/>
    </location>
    <ligand>
        <name>(2S)-2-hydroxy-3-oxobutyl phosphate</name>
        <dbReference type="ChEBI" id="CHEBI:58830"/>
    </ligand>
</feature>
<dbReference type="PANTHER" id="PTHR21058">
    <property type="entry name" value="6,7-DIMETHYL-8-RIBITYLLUMAZINE SYNTHASE DMRL SYNTHASE LUMAZINE SYNTHASE"/>
    <property type="match status" value="1"/>
</dbReference>
<dbReference type="NCBIfam" id="TIGR00114">
    <property type="entry name" value="lumazine-synth"/>
    <property type="match status" value="1"/>
</dbReference>
<sequence>MKNHRTLKASVEDPDSTIGIVVAKWNSFITDELLAGALEVLHQKGIEDERVVVVRCPGAYEIPFIARQLLPKVDGVITLGAVIRGDTPHFHYVCDAANRGITELNIQGNKPVVFGVLTTDNIEQAQQRAGIVESGKGNKGAEAALALLEMIDLNHQISQL</sequence>
<dbReference type="RefSeq" id="WP_073059725.1">
    <property type="nucleotide sequence ID" value="NZ_FQUS01000003.1"/>
</dbReference>
<evidence type="ECO:0000256" key="3">
    <source>
        <dbReference type="ARBA" id="ARBA00012664"/>
    </source>
</evidence>
<accession>A0A1M4WBB4</accession>
<evidence type="ECO:0000256" key="1">
    <source>
        <dbReference type="ARBA" id="ARBA00004917"/>
    </source>
</evidence>
<dbReference type="EMBL" id="FQUS01000003">
    <property type="protein sequence ID" value="SHE78516.1"/>
    <property type="molecule type" value="Genomic_DNA"/>
</dbReference>
<feature type="binding site" evidence="7">
    <location>
        <begin position="59"/>
        <end position="61"/>
    </location>
    <ligand>
        <name>5-amino-6-(D-ribitylamino)uracil</name>
        <dbReference type="ChEBI" id="CHEBI:15934"/>
    </ligand>
</feature>
<dbReference type="OrthoDB" id="9809709at2"/>
<comment type="catalytic activity">
    <reaction evidence="6 7">
        <text>(2S)-2-hydroxy-3-oxobutyl phosphate + 5-amino-6-(D-ribitylamino)uracil = 6,7-dimethyl-8-(1-D-ribityl)lumazine + phosphate + 2 H2O + H(+)</text>
        <dbReference type="Rhea" id="RHEA:26152"/>
        <dbReference type="ChEBI" id="CHEBI:15377"/>
        <dbReference type="ChEBI" id="CHEBI:15378"/>
        <dbReference type="ChEBI" id="CHEBI:15934"/>
        <dbReference type="ChEBI" id="CHEBI:43474"/>
        <dbReference type="ChEBI" id="CHEBI:58201"/>
        <dbReference type="ChEBI" id="CHEBI:58830"/>
        <dbReference type="EC" id="2.5.1.78"/>
    </reaction>
</comment>
<dbReference type="STRING" id="1194090.SAMN05443144_103175"/>
<name>A0A1M4WBB4_9BACT</name>
<keyword evidence="5 7" id="KW-0808">Transferase</keyword>
<dbReference type="HAMAP" id="MF_00178">
    <property type="entry name" value="Lumazine_synth"/>
    <property type="match status" value="1"/>
</dbReference>
<feature type="active site" description="Proton donor" evidence="7">
    <location>
        <position position="89"/>
    </location>
</feature>
<dbReference type="GO" id="GO:0005829">
    <property type="term" value="C:cytosol"/>
    <property type="evidence" value="ECO:0007669"/>
    <property type="project" value="TreeGrafter"/>
</dbReference>
<evidence type="ECO:0000313" key="8">
    <source>
        <dbReference type="EMBL" id="SHE78516.1"/>
    </source>
</evidence>
<protein>
    <recommendedName>
        <fullName evidence="3 7">6,7-dimethyl-8-ribityllumazine synthase</fullName>
        <shortName evidence="7">DMRL synthase</shortName>
        <shortName evidence="7">LS</shortName>
        <shortName evidence="7">Lumazine synthase</shortName>
        <ecNumber evidence="3 7">2.5.1.78</ecNumber>
    </recommendedName>
</protein>
<dbReference type="AlphaFoldDB" id="A0A1M4WBB4"/>
<comment type="similarity">
    <text evidence="2 7">Belongs to the DMRL synthase family.</text>
</comment>
<dbReference type="InterPro" id="IPR036467">
    <property type="entry name" value="LS/RS_sf"/>
</dbReference>
<dbReference type="UniPathway" id="UPA00275">
    <property type="reaction ID" value="UER00404"/>
</dbReference>
<dbReference type="InterPro" id="IPR034964">
    <property type="entry name" value="LS"/>
</dbReference>
<evidence type="ECO:0000313" key="9">
    <source>
        <dbReference type="Proteomes" id="UP000184041"/>
    </source>
</evidence>
<feature type="binding site" evidence="7">
    <location>
        <begin position="81"/>
        <end position="83"/>
    </location>
    <ligand>
        <name>5-amino-6-(D-ribitylamino)uracil</name>
        <dbReference type="ChEBI" id="CHEBI:15934"/>
    </ligand>
</feature>
<feature type="binding site" evidence="7">
    <location>
        <position position="128"/>
    </location>
    <ligand>
        <name>(2S)-2-hydroxy-3-oxobutyl phosphate</name>
        <dbReference type="ChEBI" id="CHEBI:58830"/>
    </ligand>
</feature>